<reference evidence="5" key="1">
    <citation type="submission" date="2014-10" db="EMBL/GenBank/DDBJ databases">
        <title>Genome sequencing of Vitellibacter sp. D-24.</title>
        <authorList>
            <person name="Thevarajoo S."/>
            <person name="Selvaratnam C."/>
            <person name="Goh K.M."/>
            <person name="Chong C.S."/>
        </authorList>
    </citation>
    <scope>NUCLEOTIDE SEQUENCE [LARGE SCALE GENOMIC DNA]</scope>
    <source>
        <strain evidence="5">D-24</strain>
    </source>
</reference>
<dbReference type="AlphaFoldDB" id="A0A137RK42"/>
<feature type="signal peptide" evidence="2">
    <location>
        <begin position="1"/>
        <end position="21"/>
    </location>
</feature>
<evidence type="ECO:0000256" key="1">
    <source>
        <dbReference type="ARBA" id="ARBA00022729"/>
    </source>
</evidence>
<evidence type="ECO:0000256" key="2">
    <source>
        <dbReference type="SAM" id="SignalP"/>
    </source>
</evidence>
<dbReference type="Gene3D" id="2.40.128.270">
    <property type="match status" value="1"/>
</dbReference>
<evidence type="ECO:0000313" key="5">
    <source>
        <dbReference type="Proteomes" id="UP000070138"/>
    </source>
</evidence>
<reference evidence="4 5" key="2">
    <citation type="journal article" date="2016" name="Int. J. Syst. Evol. Microbiol.">
        <title>Vitellibacter aquimaris sp. nov., a marine bacterium isolated from seawater.</title>
        <authorList>
            <person name="Thevarajoo S."/>
            <person name="Selvaratnam C."/>
            <person name="Goh K.M."/>
            <person name="Hong K.W."/>
            <person name="Chan X.Y."/>
            <person name="Chan K.G."/>
            <person name="Chong C.S."/>
        </authorList>
    </citation>
    <scope>NUCLEOTIDE SEQUENCE [LARGE SCALE GENOMIC DNA]</scope>
    <source>
        <strain evidence="4 5">D-24</strain>
    </source>
</reference>
<dbReference type="Pfam" id="PF18962">
    <property type="entry name" value="Por_Secre_tail"/>
    <property type="match status" value="1"/>
</dbReference>
<dbReference type="InterPro" id="IPR038670">
    <property type="entry name" value="HslJ-like_sf"/>
</dbReference>
<feature type="domain" description="Secretion system C-terminal sorting" evidence="3">
    <location>
        <begin position="289"/>
        <end position="357"/>
    </location>
</feature>
<comment type="caution">
    <text evidence="4">The sequence shown here is derived from an EMBL/GenBank/DDBJ whole genome shotgun (WGS) entry which is preliminary data.</text>
</comment>
<evidence type="ECO:0000259" key="3">
    <source>
        <dbReference type="Pfam" id="PF18962"/>
    </source>
</evidence>
<dbReference type="STRING" id="1548749.LS48_03885"/>
<dbReference type="Proteomes" id="UP000070138">
    <property type="component" value="Unassembled WGS sequence"/>
</dbReference>
<accession>A0A137RK42</accession>
<feature type="chain" id="PRO_5007479817" description="Secretion system C-terminal sorting domain-containing protein" evidence="2">
    <location>
        <begin position="22"/>
        <end position="359"/>
    </location>
</feature>
<organism evidence="4 5">
    <name type="scientific">Aequorivita aquimaris</name>
    <dbReference type="NCBI Taxonomy" id="1548749"/>
    <lineage>
        <taxon>Bacteria</taxon>
        <taxon>Pseudomonadati</taxon>
        <taxon>Bacteroidota</taxon>
        <taxon>Flavobacteriia</taxon>
        <taxon>Flavobacteriales</taxon>
        <taxon>Flavobacteriaceae</taxon>
        <taxon>Aequorivita</taxon>
    </lineage>
</organism>
<dbReference type="RefSeq" id="WP_062620143.1">
    <property type="nucleotide sequence ID" value="NZ_JRWG01000002.1"/>
</dbReference>
<protein>
    <recommendedName>
        <fullName evidence="3">Secretion system C-terminal sorting domain-containing protein</fullName>
    </recommendedName>
</protein>
<keyword evidence="1 2" id="KW-0732">Signal</keyword>
<sequence length="359" mass="39942">MKKIVLLLVAFICFHTAISQPAGLLNETFRLKSLYNGNEYLTPNGENPNITITDNSGNYAVEANGISNIFSAEAIFSGNSIAFSNPGVTLNDCTDPNCYYEDLYFYDVLTNSNLDPKTLTYYYSENNGFKFLRLRDANYNTAYYSTEPAPIANPMLFQTWYLFMQEGDMGDPIFYSGPNPPQITINPDFTFTGIESCATISGGFILGNGDIYAFLLQPHNFMNDESNCAPGQAEYALYELQGGMLLDTSVYEGNDGNDYLQWEYAPGFLSHFTNVLLSTPENSLADLRIYPNPAQNKLILQSTTNNFDSVSISDINGRIVMNSVNNNSNEIDVSNLKSGMYFITISSSEGNITKKFIKN</sequence>
<dbReference type="EMBL" id="JRWG01000002">
    <property type="protein sequence ID" value="KXO00551.1"/>
    <property type="molecule type" value="Genomic_DNA"/>
</dbReference>
<dbReference type="OrthoDB" id="1377410at2"/>
<keyword evidence="5" id="KW-1185">Reference proteome</keyword>
<dbReference type="NCBIfam" id="TIGR04183">
    <property type="entry name" value="Por_Secre_tail"/>
    <property type="match status" value="1"/>
</dbReference>
<name>A0A137RK42_9FLAO</name>
<dbReference type="InterPro" id="IPR026444">
    <property type="entry name" value="Secre_tail"/>
</dbReference>
<proteinExistence type="predicted"/>
<evidence type="ECO:0000313" key="4">
    <source>
        <dbReference type="EMBL" id="KXO00551.1"/>
    </source>
</evidence>
<gene>
    <name evidence="4" type="ORF">LS48_03885</name>
</gene>